<name>A0A4S1E2E1_9FLAO</name>
<keyword evidence="3" id="KW-1185">Reference proteome</keyword>
<evidence type="ECO:0000313" key="2">
    <source>
        <dbReference type="EMBL" id="TGV04138.1"/>
    </source>
</evidence>
<sequence length="123" mass="13768">MRTKFLFMLCSFMMLFFTLSSFKTEAPLNEVQFIIQDSKEVDAVYGGYDGSAYSFTAQSNGETYKLLFQSVDDTVLSDFDLSSEALVGVVFKVTYTTEIAVTKDAEGNDVETEVNTITKLEKL</sequence>
<accession>A0A4S1E2E1</accession>
<keyword evidence="1" id="KW-0732">Signal</keyword>
<feature type="chain" id="PRO_5020301332" evidence="1">
    <location>
        <begin position="24"/>
        <end position="123"/>
    </location>
</feature>
<reference evidence="2 3" key="1">
    <citation type="submission" date="2019-04" db="EMBL/GenBank/DDBJ databases">
        <authorList>
            <person name="Liu A."/>
        </authorList>
    </citation>
    <scope>NUCLEOTIDE SEQUENCE [LARGE SCALE GENOMIC DNA]</scope>
    <source>
        <strain evidence="2 3">RZ03</strain>
    </source>
</reference>
<evidence type="ECO:0000256" key="1">
    <source>
        <dbReference type="SAM" id="SignalP"/>
    </source>
</evidence>
<dbReference type="RefSeq" id="WP_135875384.1">
    <property type="nucleotide sequence ID" value="NZ_SRSO01000003.1"/>
</dbReference>
<proteinExistence type="predicted"/>
<evidence type="ECO:0000313" key="3">
    <source>
        <dbReference type="Proteomes" id="UP000307602"/>
    </source>
</evidence>
<comment type="caution">
    <text evidence="2">The sequence shown here is derived from an EMBL/GenBank/DDBJ whole genome shotgun (WGS) entry which is preliminary data.</text>
</comment>
<feature type="signal peptide" evidence="1">
    <location>
        <begin position="1"/>
        <end position="23"/>
    </location>
</feature>
<gene>
    <name evidence="2" type="ORF">EM932_03090</name>
</gene>
<dbReference type="OrthoDB" id="1450289at2"/>
<protein>
    <submittedName>
        <fullName evidence="2">Uncharacterized protein</fullName>
    </submittedName>
</protein>
<dbReference type="Proteomes" id="UP000307602">
    <property type="component" value="Unassembled WGS sequence"/>
</dbReference>
<organism evidence="2 3">
    <name type="scientific">Flavivirga rizhaonensis</name>
    <dbReference type="NCBI Taxonomy" id="2559571"/>
    <lineage>
        <taxon>Bacteria</taxon>
        <taxon>Pseudomonadati</taxon>
        <taxon>Bacteroidota</taxon>
        <taxon>Flavobacteriia</taxon>
        <taxon>Flavobacteriales</taxon>
        <taxon>Flavobacteriaceae</taxon>
        <taxon>Flavivirga</taxon>
    </lineage>
</organism>
<dbReference type="AlphaFoldDB" id="A0A4S1E2E1"/>
<dbReference type="EMBL" id="SRSO01000003">
    <property type="protein sequence ID" value="TGV04138.1"/>
    <property type="molecule type" value="Genomic_DNA"/>
</dbReference>